<organism evidence="2 3">
    <name type="scientific">Ramazzottius varieornatus</name>
    <name type="common">Water bear</name>
    <name type="synonym">Tardigrade</name>
    <dbReference type="NCBI Taxonomy" id="947166"/>
    <lineage>
        <taxon>Eukaryota</taxon>
        <taxon>Metazoa</taxon>
        <taxon>Ecdysozoa</taxon>
        <taxon>Tardigrada</taxon>
        <taxon>Eutardigrada</taxon>
        <taxon>Parachela</taxon>
        <taxon>Hypsibioidea</taxon>
        <taxon>Ramazzottiidae</taxon>
        <taxon>Ramazzottius</taxon>
    </lineage>
</organism>
<dbReference type="InterPro" id="IPR015947">
    <property type="entry name" value="PUA-like_sf"/>
</dbReference>
<dbReference type="PROSITE" id="PS50890">
    <property type="entry name" value="PUA"/>
    <property type="match status" value="1"/>
</dbReference>
<accession>A0A1D1VBH1</accession>
<gene>
    <name evidence="2" type="primary">RvY_07699</name>
    <name evidence="2" type="synonym">RvY_07699.1</name>
    <name evidence="2" type="ORF">RvY_07699-1</name>
</gene>
<dbReference type="Pfam" id="PF01472">
    <property type="entry name" value="PUA"/>
    <property type="match status" value="1"/>
</dbReference>
<dbReference type="Proteomes" id="UP000186922">
    <property type="component" value="Unassembled WGS sequence"/>
</dbReference>
<feature type="domain" description="PUA" evidence="1">
    <location>
        <begin position="129"/>
        <end position="166"/>
    </location>
</feature>
<protein>
    <recommendedName>
        <fullName evidence="1">PUA domain-containing protein</fullName>
    </recommendedName>
</protein>
<dbReference type="InterPro" id="IPR002478">
    <property type="entry name" value="PUA"/>
</dbReference>
<evidence type="ECO:0000313" key="3">
    <source>
        <dbReference type="Proteomes" id="UP000186922"/>
    </source>
</evidence>
<reference evidence="2 3" key="1">
    <citation type="journal article" date="2016" name="Nat. Commun.">
        <title>Extremotolerant tardigrade genome and improved radiotolerance of human cultured cells by tardigrade-unique protein.</title>
        <authorList>
            <person name="Hashimoto T."/>
            <person name="Horikawa D.D."/>
            <person name="Saito Y."/>
            <person name="Kuwahara H."/>
            <person name="Kozuka-Hata H."/>
            <person name="Shin-I T."/>
            <person name="Minakuchi Y."/>
            <person name="Ohishi K."/>
            <person name="Motoyama A."/>
            <person name="Aizu T."/>
            <person name="Enomoto A."/>
            <person name="Kondo K."/>
            <person name="Tanaka S."/>
            <person name="Hara Y."/>
            <person name="Koshikawa S."/>
            <person name="Sagara H."/>
            <person name="Miura T."/>
            <person name="Yokobori S."/>
            <person name="Miyagawa K."/>
            <person name="Suzuki Y."/>
            <person name="Kubo T."/>
            <person name="Oyama M."/>
            <person name="Kohara Y."/>
            <person name="Fujiyama A."/>
            <person name="Arakawa K."/>
            <person name="Katayama T."/>
            <person name="Toyoda A."/>
            <person name="Kunieda T."/>
        </authorList>
    </citation>
    <scope>NUCLEOTIDE SEQUENCE [LARGE SCALE GENOMIC DNA]</scope>
    <source>
        <strain evidence="2 3">YOKOZUNA-1</strain>
    </source>
</reference>
<name>A0A1D1VBH1_RAMVA</name>
<dbReference type="AlphaFoldDB" id="A0A1D1VBH1"/>
<dbReference type="OrthoDB" id="1726116at2759"/>
<evidence type="ECO:0000259" key="1">
    <source>
        <dbReference type="Pfam" id="PF01472"/>
    </source>
</evidence>
<keyword evidence="3" id="KW-1185">Reference proteome</keyword>
<proteinExistence type="predicted"/>
<evidence type="ECO:0000313" key="2">
    <source>
        <dbReference type="EMBL" id="GAU96223.1"/>
    </source>
</evidence>
<sequence length="179" mass="20080">MADQRTDSVMQTTREMYHAEYCTPGGISNDECMEELRVPPLTTSLRFNQMSSCFSEIVVPDDQERMIRKSLVDTNRNRFADVEELEVGLRVVDGVSDTWICFFDRADGARENPVSAMDEKHPEDGDLLVIVDVLAGESCLRGADLFVPGIMACSANIRKGDHVDVVGFFDFYTLARVVE</sequence>
<comment type="caution">
    <text evidence="2">The sequence shown here is derived from an EMBL/GenBank/DDBJ whole genome shotgun (WGS) entry which is preliminary data.</text>
</comment>
<dbReference type="SUPFAM" id="SSF88697">
    <property type="entry name" value="PUA domain-like"/>
    <property type="match status" value="1"/>
</dbReference>
<dbReference type="GO" id="GO:0003723">
    <property type="term" value="F:RNA binding"/>
    <property type="evidence" value="ECO:0007669"/>
    <property type="project" value="InterPro"/>
</dbReference>
<dbReference type="EMBL" id="BDGG01000003">
    <property type="protein sequence ID" value="GAU96223.1"/>
    <property type="molecule type" value="Genomic_DNA"/>
</dbReference>